<dbReference type="Pfam" id="PF00501">
    <property type="entry name" value="AMP-binding"/>
    <property type="match status" value="1"/>
</dbReference>
<dbReference type="InterPro" id="IPR045851">
    <property type="entry name" value="AMP-bd_C_sf"/>
</dbReference>
<dbReference type="PANTHER" id="PTHR43767:SF1">
    <property type="entry name" value="NONRIBOSOMAL PEPTIDE SYNTHASE PES1 (EUROFUNG)-RELATED"/>
    <property type="match status" value="1"/>
</dbReference>
<comment type="similarity">
    <text evidence="1">Belongs to the ATP-dependent AMP-binding enzyme family.</text>
</comment>
<dbReference type="RefSeq" id="WP_312881697.1">
    <property type="nucleotide sequence ID" value="NZ_JACHJW010000001.1"/>
</dbReference>
<dbReference type="InterPro" id="IPR020845">
    <property type="entry name" value="AMP-binding_CS"/>
</dbReference>
<keyword evidence="6" id="KW-1185">Reference proteome</keyword>
<evidence type="ECO:0000313" key="6">
    <source>
        <dbReference type="Proteomes" id="UP000578819"/>
    </source>
</evidence>
<dbReference type="EMBL" id="JACHJW010000001">
    <property type="protein sequence ID" value="MBB4956473.1"/>
    <property type="molecule type" value="Genomic_DNA"/>
</dbReference>
<evidence type="ECO:0000256" key="2">
    <source>
        <dbReference type="ARBA" id="ARBA00022598"/>
    </source>
</evidence>
<evidence type="ECO:0000313" key="5">
    <source>
        <dbReference type="EMBL" id="MBB4956473.1"/>
    </source>
</evidence>
<reference evidence="5 6" key="1">
    <citation type="submission" date="2020-08" db="EMBL/GenBank/DDBJ databases">
        <title>Sequencing the genomes of 1000 actinobacteria strains.</title>
        <authorList>
            <person name="Klenk H.-P."/>
        </authorList>
    </citation>
    <scope>NUCLEOTIDE SEQUENCE [LARGE SCALE GENOMIC DNA]</scope>
    <source>
        <strain evidence="5 6">DSM 45886</strain>
    </source>
</reference>
<dbReference type="FunFam" id="3.30.300.30:FF:000008">
    <property type="entry name" value="2,3-dihydroxybenzoate-AMP ligase"/>
    <property type="match status" value="1"/>
</dbReference>
<name>A0A7W7SKH8_9ACTN</name>
<dbReference type="Proteomes" id="UP000578819">
    <property type="component" value="Unassembled WGS sequence"/>
</dbReference>
<dbReference type="InterPro" id="IPR025110">
    <property type="entry name" value="AMP-bd_C"/>
</dbReference>
<proteinExistence type="inferred from homology"/>
<gene>
    <name evidence="5" type="ORF">FHR38_000206</name>
</gene>
<feature type="domain" description="AMP-binding enzyme C-terminal" evidence="4">
    <location>
        <begin position="419"/>
        <end position="494"/>
    </location>
</feature>
<dbReference type="Gene3D" id="3.40.50.12780">
    <property type="entry name" value="N-terminal domain of ligase-like"/>
    <property type="match status" value="1"/>
</dbReference>
<dbReference type="Pfam" id="PF13193">
    <property type="entry name" value="AMP-binding_C"/>
    <property type="match status" value="1"/>
</dbReference>
<accession>A0A7W7SKH8</accession>
<organism evidence="5 6">
    <name type="scientific">Micromonospora polyrhachis</name>
    <dbReference type="NCBI Taxonomy" id="1282883"/>
    <lineage>
        <taxon>Bacteria</taxon>
        <taxon>Bacillati</taxon>
        <taxon>Actinomycetota</taxon>
        <taxon>Actinomycetes</taxon>
        <taxon>Micromonosporales</taxon>
        <taxon>Micromonosporaceae</taxon>
        <taxon>Micromonospora</taxon>
    </lineage>
</organism>
<dbReference type="InterPro" id="IPR042099">
    <property type="entry name" value="ANL_N_sf"/>
</dbReference>
<comment type="caution">
    <text evidence="5">The sequence shown here is derived from an EMBL/GenBank/DDBJ whole genome shotgun (WGS) entry which is preliminary data.</text>
</comment>
<dbReference type="PROSITE" id="PS00455">
    <property type="entry name" value="AMP_BINDING"/>
    <property type="match status" value="1"/>
</dbReference>
<dbReference type="EC" id="6.2.1.3" evidence="5"/>
<dbReference type="SUPFAM" id="SSF56801">
    <property type="entry name" value="Acetyl-CoA synthetase-like"/>
    <property type="match status" value="1"/>
</dbReference>
<dbReference type="InterPro" id="IPR050237">
    <property type="entry name" value="ATP-dep_AMP-bd_enzyme"/>
</dbReference>
<evidence type="ECO:0000259" key="3">
    <source>
        <dbReference type="Pfam" id="PF00501"/>
    </source>
</evidence>
<feature type="domain" description="AMP-dependent synthetase/ligase" evidence="3">
    <location>
        <begin position="14"/>
        <end position="368"/>
    </location>
</feature>
<dbReference type="Gene3D" id="3.30.300.30">
    <property type="match status" value="1"/>
</dbReference>
<sequence>MKGVQLNMAAGIREFGRATPGRVAVVDGDHTVTFGALDERSNRLASATLARGIAPGERIAVLSDNRYEYFEISAAMAKAGIPTVPLNTKNNSPDNAYILAHSQAKGIILADELAGNVDGLLDGLPLVLSFAGEVGERYETFLGQGRAVDPQVPVDECDPFCVTYTSGTTGRPKGVLLTHRGRVLTAFGVGLDYGLGPNRSTIAVAPMHHGAGFAFAYTAPMLGGSCTVLSTWDPERLLDLMVASRASTVFLVPTHAQHLRRFCAEPAARYDLSALRTLYFNAAALPVALKEWVIAAFPGVDVHELYGSTECSIVTNLRPRFALERAGSVGHPWFWNEVRLTDDDGNEVGPGEPGELFARSPLLLAGYLDDEEATRAGYDADGFFSVGDVAVRDEEGFITIVDRKKDMIIAGGVNVFPREIEEAIARHEPVDEVAVVGVPDEVYGERIAAFVVGRPGTRIDVGALESHVRQHVARYKVPREWHVVEVLPRNPSGKILKRVIRDRYLARDEVPPSSGAQRREEID</sequence>
<keyword evidence="2 5" id="KW-0436">Ligase</keyword>
<dbReference type="GO" id="GO:0004467">
    <property type="term" value="F:long-chain fatty acid-CoA ligase activity"/>
    <property type="evidence" value="ECO:0007669"/>
    <property type="project" value="UniProtKB-EC"/>
</dbReference>
<evidence type="ECO:0000259" key="4">
    <source>
        <dbReference type="Pfam" id="PF13193"/>
    </source>
</evidence>
<dbReference type="PANTHER" id="PTHR43767">
    <property type="entry name" value="LONG-CHAIN-FATTY-ACID--COA LIGASE"/>
    <property type="match status" value="1"/>
</dbReference>
<dbReference type="InterPro" id="IPR000873">
    <property type="entry name" value="AMP-dep_synth/lig_dom"/>
</dbReference>
<dbReference type="AlphaFoldDB" id="A0A7W7SKH8"/>
<evidence type="ECO:0000256" key="1">
    <source>
        <dbReference type="ARBA" id="ARBA00006432"/>
    </source>
</evidence>
<protein>
    <submittedName>
        <fullName evidence="5">Long-chain acyl-CoA synthetase</fullName>
        <ecNumber evidence="5">6.2.1.3</ecNumber>
    </submittedName>
</protein>